<reference evidence="2" key="1">
    <citation type="submission" date="2019-12" db="EMBL/GenBank/DDBJ databases">
        <title>An insight into the sialome of adult female Ixodes ricinus ticks feeding for 6 days.</title>
        <authorList>
            <person name="Perner J."/>
            <person name="Ribeiro J.M.C."/>
        </authorList>
    </citation>
    <scope>NUCLEOTIDE SEQUENCE</scope>
    <source>
        <strain evidence="2">Semi-engorged</strain>
        <tissue evidence="2">Salivary glands</tissue>
    </source>
</reference>
<dbReference type="EMBL" id="GIFC01007576">
    <property type="protein sequence ID" value="MXU89659.1"/>
    <property type="molecule type" value="Transcribed_RNA"/>
</dbReference>
<evidence type="ECO:0000313" key="2">
    <source>
        <dbReference type="EMBL" id="MXU89659.1"/>
    </source>
</evidence>
<sequence>MIRGLFPIFLPLYAVICDCMLPVRCHAVSLSGRGRYDAMAIKMSKPKYFVPFESKPFLKSAIERLHCVIVHSCSKSSRQTGRRRCREYFLSRTCFQCVNNRTNRPHTRI</sequence>
<keyword evidence="1" id="KW-0732">Signal</keyword>
<protein>
    <submittedName>
        <fullName evidence="2">Putative secreted protein</fullName>
    </submittedName>
</protein>
<dbReference type="AlphaFoldDB" id="A0A6B0UJ23"/>
<name>A0A6B0UJ23_IXORI</name>
<evidence type="ECO:0000256" key="1">
    <source>
        <dbReference type="SAM" id="SignalP"/>
    </source>
</evidence>
<accession>A0A6B0UJ23</accession>
<feature type="chain" id="PRO_5025417133" evidence="1">
    <location>
        <begin position="28"/>
        <end position="109"/>
    </location>
</feature>
<proteinExistence type="predicted"/>
<feature type="signal peptide" evidence="1">
    <location>
        <begin position="1"/>
        <end position="27"/>
    </location>
</feature>
<organism evidence="2">
    <name type="scientific">Ixodes ricinus</name>
    <name type="common">Common tick</name>
    <name type="synonym">Acarus ricinus</name>
    <dbReference type="NCBI Taxonomy" id="34613"/>
    <lineage>
        <taxon>Eukaryota</taxon>
        <taxon>Metazoa</taxon>
        <taxon>Ecdysozoa</taxon>
        <taxon>Arthropoda</taxon>
        <taxon>Chelicerata</taxon>
        <taxon>Arachnida</taxon>
        <taxon>Acari</taxon>
        <taxon>Parasitiformes</taxon>
        <taxon>Ixodida</taxon>
        <taxon>Ixodoidea</taxon>
        <taxon>Ixodidae</taxon>
        <taxon>Ixodinae</taxon>
        <taxon>Ixodes</taxon>
    </lineage>
</organism>